<evidence type="ECO:0000256" key="5">
    <source>
        <dbReference type="ARBA" id="ARBA00023136"/>
    </source>
</evidence>
<evidence type="ECO:0000256" key="4">
    <source>
        <dbReference type="ARBA" id="ARBA00022989"/>
    </source>
</evidence>
<dbReference type="GO" id="GO:0005886">
    <property type="term" value="C:plasma membrane"/>
    <property type="evidence" value="ECO:0007669"/>
    <property type="project" value="UniProtKB-SubCell"/>
</dbReference>
<dbReference type="PANTHER" id="PTHR30250:SF11">
    <property type="entry name" value="O-ANTIGEN TRANSPORTER-RELATED"/>
    <property type="match status" value="1"/>
</dbReference>
<dbReference type="AlphaFoldDB" id="A0A953M3S4"/>
<dbReference type="CDD" id="cd13128">
    <property type="entry name" value="MATE_Wzx_like"/>
    <property type="match status" value="1"/>
</dbReference>
<feature type="transmembrane region" description="Helical" evidence="6">
    <location>
        <begin position="211"/>
        <end position="232"/>
    </location>
</feature>
<gene>
    <name evidence="7" type="ORF">K8I29_19370</name>
</gene>
<evidence type="ECO:0000256" key="6">
    <source>
        <dbReference type="SAM" id="Phobius"/>
    </source>
</evidence>
<feature type="transmembrane region" description="Helical" evidence="6">
    <location>
        <begin position="427"/>
        <end position="460"/>
    </location>
</feature>
<reference evidence="7" key="1">
    <citation type="journal article" date="2021" name="bioRxiv">
        <title>Unraveling nitrogen, sulfur and carbon metabolic pathways and microbial community transcriptional responses to substrate deprivation and toxicity stresses in a bioreactor mimicking anoxic brackish coastal sediment conditions.</title>
        <authorList>
            <person name="Martins P.D."/>
            <person name="Echeveste M.J."/>
            <person name="Arshad A."/>
            <person name="Kurth J."/>
            <person name="Ouboter H."/>
            <person name="Jetten M.S.M."/>
            <person name="Welte C.U."/>
        </authorList>
    </citation>
    <scope>NUCLEOTIDE SEQUENCE</scope>
    <source>
        <strain evidence="7">MAG_39</strain>
    </source>
</reference>
<dbReference type="Proteomes" id="UP000705867">
    <property type="component" value="Unassembled WGS sequence"/>
</dbReference>
<keyword evidence="4 6" id="KW-1133">Transmembrane helix</keyword>
<name>A0A953M3S4_9BACT</name>
<dbReference type="Pfam" id="PF01943">
    <property type="entry name" value="Polysacc_synt"/>
    <property type="match status" value="1"/>
</dbReference>
<evidence type="ECO:0000256" key="1">
    <source>
        <dbReference type="ARBA" id="ARBA00004651"/>
    </source>
</evidence>
<evidence type="ECO:0000313" key="8">
    <source>
        <dbReference type="Proteomes" id="UP000705867"/>
    </source>
</evidence>
<comment type="caution">
    <text evidence="7">The sequence shown here is derived from an EMBL/GenBank/DDBJ whole genome shotgun (WGS) entry which is preliminary data.</text>
</comment>
<keyword evidence="2" id="KW-1003">Cell membrane</keyword>
<reference evidence="7" key="2">
    <citation type="submission" date="2021-08" db="EMBL/GenBank/DDBJ databases">
        <authorList>
            <person name="Dalcin Martins P."/>
        </authorList>
    </citation>
    <scope>NUCLEOTIDE SEQUENCE</scope>
    <source>
        <strain evidence="7">MAG_39</strain>
    </source>
</reference>
<feature type="transmembrane region" description="Helical" evidence="6">
    <location>
        <begin position="184"/>
        <end position="205"/>
    </location>
</feature>
<comment type="subcellular location">
    <subcellularLocation>
        <location evidence="1">Cell membrane</location>
        <topology evidence="1">Multi-pass membrane protein</topology>
    </subcellularLocation>
</comment>
<feature type="transmembrane region" description="Helical" evidence="6">
    <location>
        <begin position="42"/>
        <end position="62"/>
    </location>
</feature>
<feature type="transmembrane region" description="Helical" evidence="6">
    <location>
        <begin position="336"/>
        <end position="359"/>
    </location>
</feature>
<accession>A0A953M3S4</accession>
<feature type="transmembrane region" description="Helical" evidence="6">
    <location>
        <begin position="74"/>
        <end position="101"/>
    </location>
</feature>
<evidence type="ECO:0000313" key="7">
    <source>
        <dbReference type="EMBL" id="MBZ0158363.1"/>
    </source>
</evidence>
<dbReference type="InterPro" id="IPR050833">
    <property type="entry name" value="Poly_Biosynth_Transport"/>
</dbReference>
<evidence type="ECO:0000256" key="2">
    <source>
        <dbReference type="ARBA" id="ARBA00022475"/>
    </source>
</evidence>
<dbReference type="InterPro" id="IPR002797">
    <property type="entry name" value="Polysacc_synth"/>
</dbReference>
<organism evidence="7 8">
    <name type="scientific">Candidatus Nitrobium versatile</name>
    <dbReference type="NCBI Taxonomy" id="2884831"/>
    <lineage>
        <taxon>Bacteria</taxon>
        <taxon>Pseudomonadati</taxon>
        <taxon>Nitrospirota</taxon>
        <taxon>Nitrospiria</taxon>
        <taxon>Nitrospirales</taxon>
        <taxon>Nitrospiraceae</taxon>
        <taxon>Candidatus Nitrobium</taxon>
    </lineage>
</organism>
<protein>
    <submittedName>
        <fullName evidence="7">Flippase</fullName>
    </submittedName>
</protein>
<sequence>MKEQSDRHFSGILLRVLPAPLRERLSAGRGDAHKRELVKGSLVSFLLKAFGMVLGYAFTMLITRTYGAHTMGVFTLFITVLNIVSIVGRLGFDTALLKFIAEYSSRDRMDLARDVYLKSIKAIIPFGLCLSLLLYLASPHIAARLFGKGYLGPYFQMASFVVVPFSLLFINAESLRGLKKIKEYSFVQDMAISLLATALLALSFLFTREVLMPFVVYLVSVFGAFALSLFLWLRRIPPVPGHTGEKVELKAVLHVSLPILVSGSLYLFMGWVDKIILGIYASESDVGIYNIALKVSTLTSLSLLAVNSIAAPKFAQCYGSGDTEGLRTIAQQSTRLIFWSSVPVLALFFFFPSFTLGLFGMEFRAGAPALLLLTFGQFINAVSGSVGYLLQMTGRQKVFQNVMLLTVIINLTLNLTLVPRYGLNGAAFATMCSVILLNAIPFFLIRFYYGFFTFSPAVVFNLKKRR</sequence>
<feature type="transmembrane region" description="Helical" evidence="6">
    <location>
        <begin position="365"/>
        <end position="390"/>
    </location>
</feature>
<feature type="transmembrane region" description="Helical" evidence="6">
    <location>
        <begin position="291"/>
        <end position="315"/>
    </location>
</feature>
<evidence type="ECO:0000256" key="3">
    <source>
        <dbReference type="ARBA" id="ARBA00022692"/>
    </source>
</evidence>
<dbReference type="EMBL" id="JAIOIV010000150">
    <property type="protein sequence ID" value="MBZ0158363.1"/>
    <property type="molecule type" value="Genomic_DNA"/>
</dbReference>
<feature type="transmembrane region" description="Helical" evidence="6">
    <location>
        <begin position="402"/>
        <end position="421"/>
    </location>
</feature>
<feature type="transmembrane region" description="Helical" evidence="6">
    <location>
        <begin position="122"/>
        <end position="142"/>
    </location>
</feature>
<keyword evidence="5 6" id="KW-0472">Membrane</keyword>
<dbReference type="PANTHER" id="PTHR30250">
    <property type="entry name" value="PST FAMILY PREDICTED COLANIC ACID TRANSPORTER"/>
    <property type="match status" value="1"/>
</dbReference>
<keyword evidence="3 6" id="KW-0812">Transmembrane</keyword>
<feature type="transmembrane region" description="Helical" evidence="6">
    <location>
        <begin position="154"/>
        <end position="172"/>
    </location>
</feature>
<proteinExistence type="predicted"/>
<feature type="transmembrane region" description="Helical" evidence="6">
    <location>
        <begin position="252"/>
        <end position="271"/>
    </location>
</feature>